<evidence type="ECO:0000313" key="4">
    <source>
        <dbReference type="EMBL" id="CAF5120717.1"/>
    </source>
</evidence>
<evidence type="ECO:0000256" key="2">
    <source>
        <dbReference type="SAM" id="MobiDB-lite"/>
    </source>
</evidence>
<evidence type="ECO:0000313" key="5">
    <source>
        <dbReference type="EMBL" id="CAF5129711.1"/>
    </source>
</evidence>
<sequence length="80" mass="8189">SSSTLTINSSSSCSSSSPSPNTTTTTAATSITTTTTTASPATPSSIANSRYQCDGCSKSYSTFGGLSKHKQFHCIAQIKK</sequence>
<feature type="non-terminal residue" evidence="4">
    <location>
        <position position="80"/>
    </location>
</feature>
<organism evidence="4 6">
    <name type="scientific">Rotaria socialis</name>
    <dbReference type="NCBI Taxonomy" id="392032"/>
    <lineage>
        <taxon>Eukaryota</taxon>
        <taxon>Metazoa</taxon>
        <taxon>Spiralia</taxon>
        <taxon>Gnathifera</taxon>
        <taxon>Rotifera</taxon>
        <taxon>Eurotatoria</taxon>
        <taxon>Bdelloidea</taxon>
        <taxon>Philodinida</taxon>
        <taxon>Philodinidae</taxon>
        <taxon>Rotaria</taxon>
    </lineage>
</organism>
<reference evidence="4" key="1">
    <citation type="submission" date="2021-02" db="EMBL/GenBank/DDBJ databases">
        <authorList>
            <person name="Nowell W R."/>
        </authorList>
    </citation>
    <scope>NUCLEOTIDE SEQUENCE</scope>
</reference>
<dbReference type="SUPFAM" id="SSF57667">
    <property type="entry name" value="beta-beta-alpha zinc fingers"/>
    <property type="match status" value="1"/>
</dbReference>
<dbReference type="EMBL" id="CAJOBR010079915">
    <property type="protein sequence ID" value="CAF5120717.1"/>
    <property type="molecule type" value="Genomic_DNA"/>
</dbReference>
<keyword evidence="1" id="KW-0479">Metal-binding</keyword>
<evidence type="ECO:0000259" key="3">
    <source>
        <dbReference type="PROSITE" id="PS50157"/>
    </source>
</evidence>
<name>A0A822FFD1_9BILA</name>
<dbReference type="InterPro" id="IPR036236">
    <property type="entry name" value="Znf_C2H2_sf"/>
</dbReference>
<accession>A0A822FFD1</accession>
<feature type="region of interest" description="Disordered" evidence="2">
    <location>
        <begin position="1"/>
        <end position="47"/>
    </location>
</feature>
<protein>
    <recommendedName>
        <fullName evidence="3">C2H2-type domain-containing protein</fullName>
    </recommendedName>
</protein>
<dbReference type="EMBL" id="CAJOBR010084203">
    <property type="protein sequence ID" value="CAF5129711.1"/>
    <property type="molecule type" value="Genomic_DNA"/>
</dbReference>
<dbReference type="Proteomes" id="UP000663848">
    <property type="component" value="Unassembled WGS sequence"/>
</dbReference>
<gene>
    <name evidence="4" type="ORF">QYT958_LOCUS46034</name>
    <name evidence="5" type="ORF">QYT958_LOCUS46699</name>
</gene>
<dbReference type="InterPro" id="IPR013087">
    <property type="entry name" value="Znf_C2H2_type"/>
</dbReference>
<dbReference type="PROSITE" id="PS50157">
    <property type="entry name" value="ZINC_FINGER_C2H2_2"/>
    <property type="match status" value="1"/>
</dbReference>
<feature type="non-terminal residue" evidence="4">
    <location>
        <position position="1"/>
    </location>
</feature>
<dbReference type="PROSITE" id="PS00028">
    <property type="entry name" value="ZINC_FINGER_C2H2_1"/>
    <property type="match status" value="1"/>
</dbReference>
<evidence type="ECO:0000313" key="6">
    <source>
        <dbReference type="Proteomes" id="UP000663848"/>
    </source>
</evidence>
<keyword evidence="1" id="KW-0862">Zinc</keyword>
<proteinExistence type="predicted"/>
<dbReference type="AlphaFoldDB" id="A0A822FFD1"/>
<dbReference type="GO" id="GO:0008270">
    <property type="term" value="F:zinc ion binding"/>
    <property type="evidence" value="ECO:0007669"/>
    <property type="project" value="UniProtKB-KW"/>
</dbReference>
<comment type="caution">
    <text evidence="4">The sequence shown here is derived from an EMBL/GenBank/DDBJ whole genome shotgun (WGS) entry which is preliminary data.</text>
</comment>
<evidence type="ECO:0000256" key="1">
    <source>
        <dbReference type="PROSITE-ProRule" id="PRU00042"/>
    </source>
</evidence>
<keyword evidence="1" id="KW-0863">Zinc-finger</keyword>
<feature type="domain" description="C2H2-type" evidence="3">
    <location>
        <begin position="51"/>
        <end position="73"/>
    </location>
</feature>